<evidence type="ECO:0000313" key="2">
    <source>
        <dbReference type="Proteomes" id="UP000712600"/>
    </source>
</evidence>
<proteinExistence type="predicted"/>
<dbReference type="Proteomes" id="UP000712600">
    <property type="component" value="Unassembled WGS sequence"/>
</dbReference>
<dbReference type="AlphaFoldDB" id="A0A8S9RZ24"/>
<reference evidence="1" key="1">
    <citation type="submission" date="2019-12" db="EMBL/GenBank/DDBJ databases">
        <title>Genome sequencing and annotation of Brassica cretica.</title>
        <authorList>
            <person name="Studholme D.J."/>
            <person name="Sarris P."/>
        </authorList>
    </citation>
    <scope>NUCLEOTIDE SEQUENCE</scope>
    <source>
        <strain evidence="1">PFS-109/04</strain>
        <tissue evidence="1">Leaf</tissue>
    </source>
</reference>
<evidence type="ECO:0000313" key="1">
    <source>
        <dbReference type="EMBL" id="KAF3586655.1"/>
    </source>
</evidence>
<sequence>MERFLQCCSMFIALVNSKKRDFIGELYVGSKRWRWFRLDFEESLDEEMLFVIHLVGFVVSRRLAYAISDKTR</sequence>
<dbReference type="EMBL" id="QGKX02000088">
    <property type="protein sequence ID" value="KAF3586655.1"/>
    <property type="molecule type" value="Genomic_DNA"/>
</dbReference>
<organism evidence="1 2">
    <name type="scientific">Brassica cretica</name>
    <name type="common">Mustard</name>
    <dbReference type="NCBI Taxonomy" id="69181"/>
    <lineage>
        <taxon>Eukaryota</taxon>
        <taxon>Viridiplantae</taxon>
        <taxon>Streptophyta</taxon>
        <taxon>Embryophyta</taxon>
        <taxon>Tracheophyta</taxon>
        <taxon>Spermatophyta</taxon>
        <taxon>Magnoliopsida</taxon>
        <taxon>eudicotyledons</taxon>
        <taxon>Gunneridae</taxon>
        <taxon>Pentapetalae</taxon>
        <taxon>rosids</taxon>
        <taxon>malvids</taxon>
        <taxon>Brassicales</taxon>
        <taxon>Brassicaceae</taxon>
        <taxon>Brassiceae</taxon>
        <taxon>Brassica</taxon>
    </lineage>
</organism>
<accession>A0A8S9RZ24</accession>
<protein>
    <submittedName>
        <fullName evidence="1">Uncharacterized protein</fullName>
    </submittedName>
</protein>
<gene>
    <name evidence="1" type="ORF">F2Q69_00031405</name>
</gene>
<name>A0A8S9RZ24_BRACR</name>
<comment type="caution">
    <text evidence="1">The sequence shown here is derived from an EMBL/GenBank/DDBJ whole genome shotgun (WGS) entry which is preliminary data.</text>
</comment>